<dbReference type="Gene3D" id="1.10.10.2910">
    <property type="match status" value="1"/>
</dbReference>
<organism evidence="2 3">
    <name type="scientific">Chryseobacterium arthrosphaerae</name>
    <dbReference type="NCBI Taxonomy" id="651561"/>
    <lineage>
        <taxon>Bacteria</taxon>
        <taxon>Pseudomonadati</taxon>
        <taxon>Bacteroidota</taxon>
        <taxon>Flavobacteriia</taxon>
        <taxon>Flavobacteriales</taxon>
        <taxon>Weeksellaceae</taxon>
        <taxon>Chryseobacterium group</taxon>
        <taxon>Chryseobacterium</taxon>
    </lineage>
</organism>
<dbReference type="InterPro" id="IPR010359">
    <property type="entry name" value="IrrE_HExxH"/>
</dbReference>
<protein>
    <submittedName>
        <fullName evidence="2">ImmA/IrrE family metallo-endopeptidase</fullName>
    </submittedName>
</protein>
<comment type="caution">
    <text evidence="2">The sequence shown here is derived from an EMBL/GenBank/DDBJ whole genome shotgun (WGS) entry which is preliminary data.</text>
</comment>
<evidence type="ECO:0000313" key="3">
    <source>
        <dbReference type="Proteomes" id="UP000276953"/>
    </source>
</evidence>
<dbReference type="EMBL" id="RYFC01000001">
    <property type="protein sequence ID" value="RTZ50401.1"/>
    <property type="molecule type" value="Genomic_DNA"/>
</dbReference>
<reference evidence="2 3" key="1">
    <citation type="submission" date="2018-12" db="EMBL/GenBank/DDBJ databases">
        <title>Draft Genome Sequence of Chryseobacterium arthrosphaerae strain ED882-96 Isolated from the Blood of a Patient with Liver Cirrhosis in Taiwan.</title>
        <authorList>
            <person name="Lin J.-N."/>
            <person name="Lai C.-H."/>
            <person name="Yang C.-H."/>
            <person name="Huang Y.-H."/>
        </authorList>
    </citation>
    <scope>NUCLEOTIDE SEQUENCE [LARGE SCALE GENOMIC DNA]</scope>
    <source>
        <strain evidence="2 3">ED882-96</strain>
    </source>
</reference>
<gene>
    <name evidence="2" type="ORF">EJ377_11485</name>
</gene>
<sequence>MEYRQTLGKNPWDPLCAFDLAKHLNIEVYSATEFVKDIKSVQSLSASGKEGSGWSALTMTTERNNKIIIHNTFHSDARQQSNIMHELSHIICGHKIEDNRLVNLPIGMRDYNPLHEEEANCLGSTIQLPRSALTWAKSSNMSESEMASYFNASIEMVKYRLRLSGVLKQFYYKK</sequence>
<accession>A0A432E1B6</accession>
<name>A0A432E1B6_9FLAO</name>
<dbReference type="AlphaFoldDB" id="A0A432E1B6"/>
<dbReference type="Pfam" id="PF06114">
    <property type="entry name" value="Peptidase_M78"/>
    <property type="match status" value="1"/>
</dbReference>
<proteinExistence type="predicted"/>
<dbReference type="Proteomes" id="UP000276953">
    <property type="component" value="Unassembled WGS sequence"/>
</dbReference>
<evidence type="ECO:0000259" key="1">
    <source>
        <dbReference type="Pfam" id="PF06114"/>
    </source>
</evidence>
<feature type="domain" description="IrrE N-terminal-like" evidence="1">
    <location>
        <begin position="61"/>
        <end position="161"/>
    </location>
</feature>
<evidence type="ECO:0000313" key="2">
    <source>
        <dbReference type="EMBL" id="RTZ50401.1"/>
    </source>
</evidence>